<dbReference type="Pfam" id="PF00903">
    <property type="entry name" value="Glyoxalase"/>
    <property type="match status" value="2"/>
</dbReference>
<dbReference type="PROSITE" id="PS51819">
    <property type="entry name" value="VOC"/>
    <property type="match status" value="2"/>
</dbReference>
<evidence type="ECO:0000313" key="3">
    <source>
        <dbReference type="Proteomes" id="UP000838308"/>
    </source>
</evidence>
<dbReference type="InterPro" id="IPR052164">
    <property type="entry name" value="Anthracycline_SecMetBiosynth"/>
</dbReference>
<evidence type="ECO:0000259" key="1">
    <source>
        <dbReference type="PROSITE" id="PS51819"/>
    </source>
</evidence>
<organism evidence="2 3">
    <name type="scientific">Neobacillus rhizosphaerae</name>
    <dbReference type="NCBI Taxonomy" id="2880965"/>
    <lineage>
        <taxon>Bacteria</taxon>
        <taxon>Bacillati</taxon>
        <taxon>Bacillota</taxon>
        <taxon>Bacilli</taxon>
        <taxon>Bacillales</taxon>
        <taxon>Bacillaceae</taxon>
        <taxon>Neobacillus</taxon>
    </lineage>
</organism>
<dbReference type="EMBL" id="CALBWS010000024">
    <property type="protein sequence ID" value="CAH2716227.1"/>
    <property type="molecule type" value="Genomic_DNA"/>
</dbReference>
<accession>A0ABN8KUN9</accession>
<dbReference type="PANTHER" id="PTHR33993:SF2">
    <property type="entry name" value="VOC DOMAIN-CONTAINING PROTEIN"/>
    <property type="match status" value="1"/>
</dbReference>
<dbReference type="SUPFAM" id="SSF54593">
    <property type="entry name" value="Glyoxalase/Bleomycin resistance protein/Dihydroxybiphenyl dioxygenase"/>
    <property type="match status" value="2"/>
</dbReference>
<name>A0ABN8KUN9_9BACI</name>
<dbReference type="InterPro" id="IPR029068">
    <property type="entry name" value="Glyas_Bleomycin-R_OHBP_Dase"/>
</dbReference>
<dbReference type="Proteomes" id="UP000838308">
    <property type="component" value="Unassembled WGS sequence"/>
</dbReference>
<gene>
    <name evidence="2" type="ORF">BACCIP111895_03411</name>
</gene>
<dbReference type="InterPro" id="IPR004360">
    <property type="entry name" value="Glyas_Fos-R_dOase_dom"/>
</dbReference>
<keyword evidence="3" id="KW-1185">Reference proteome</keyword>
<proteinExistence type="predicted"/>
<feature type="domain" description="VOC" evidence="1">
    <location>
        <begin position="128"/>
        <end position="237"/>
    </location>
</feature>
<comment type="caution">
    <text evidence="2">The sequence shown here is derived from an EMBL/GenBank/DDBJ whole genome shotgun (WGS) entry which is preliminary data.</text>
</comment>
<dbReference type="PANTHER" id="PTHR33993">
    <property type="entry name" value="GLYOXALASE-RELATED"/>
    <property type="match status" value="1"/>
</dbReference>
<dbReference type="InterPro" id="IPR037523">
    <property type="entry name" value="VOC_core"/>
</dbReference>
<dbReference type="CDD" id="cd07247">
    <property type="entry name" value="SgaA_N_like"/>
    <property type="match status" value="2"/>
</dbReference>
<reference evidence="2" key="1">
    <citation type="submission" date="2022-04" db="EMBL/GenBank/DDBJ databases">
        <authorList>
            <person name="Criscuolo A."/>
        </authorList>
    </citation>
    <scope>NUCLEOTIDE SEQUENCE</scope>
    <source>
        <strain evidence="2">CIP111895</strain>
    </source>
</reference>
<evidence type="ECO:0000313" key="2">
    <source>
        <dbReference type="EMBL" id="CAH2716227.1"/>
    </source>
</evidence>
<dbReference type="RefSeq" id="WP_248736483.1">
    <property type="nucleotide sequence ID" value="NZ_CALBWS010000024.1"/>
</dbReference>
<protein>
    <recommendedName>
        <fullName evidence="1">VOC domain-containing protein</fullName>
    </recommendedName>
</protein>
<feature type="domain" description="VOC" evidence="1">
    <location>
        <begin position="4"/>
        <end position="112"/>
    </location>
</feature>
<dbReference type="Gene3D" id="3.10.180.10">
    <property type="entry name" value="2,3-Dihydroxybiphenyl 1,2-Dioxygenase, domain 1"/>
    <property type="match status" value="2"/>
</dbReference>
<sequence length="237" mass="26035">MGQTIEMFVIAARDGNRAKSFYENLFNWKITDVGPLLQISDAGLNGHILKWPHKDHPTHVSIYVNVDNIEECLAKVEEMGGSVILPEMAVPTGGSIAQFVDPDGNIVGAYRGSEHKNSQSMDNIAVNHISFFEIASREGSSSQKFYQTVFNWRITDDGPVMSISGEDAGLNGLIYNWTREEPTYLTLYIKVADISACIEKVSQLGGKVIVPETAIPDFGTFAQFLDLDGNVIGIYNG</sequence>